<protein>
    <recommendedName>
        <fullName evidence="2 5">Glutaminase</fullName>
        <ecNumber evidence="2 5">3.5.1.2</ecNumber>
    </recommendedName>
</protein>
<dbReference type="NCBIfam" id="TIGR03814">
    <property type="entry name" value="Gln_ase"/>
    <property type="match status" value="1"/>
</dbReference>
<dbReference type="InterPro" id="IPR015868">
    <property type="entry name" value="Glutaminase"/>
</dbReference>
<dbReference type="HAMAP" id="MF_00313">
    <property type="entry name" value="Glutaminase"/>
    <property type="match status" value="1"/>
</dbReference>
<sequence length="332" mass="36655">MVQGAMNQNTKLTKDWLQNYVDDWVKFYWKHTKEGELPSYIPILQQANKNHLGISIMGTNGVTIESGDVDIPFTIQSISKVFTFIVACMQRGVSYVLDRVDVEPTGEAFNSIMHLEMKQIKKPFNPFVNAGAITVTSLLTGKTSAEKLEPLLQLLENILGYRPALNIDVFQSEMQTSIRNRAIGYYLVETGYLESDQLELTLETYFKQCSIEISLKDLAHLGMILANDGKDPKTGTELIPKQVARLAKSLMLTCGMYDASGKFAAYVGIPAKSGVSGGIVAIAPPRAREENLPFLEGCGIGVYGPALDKQGNSIAGIKLIRHIAKQWDLSIF</sequence>
<dbReference type="NCBIfam" id="NF009021">
    <property type="entry name" value="PRK12357.1"/>
    <property type="match status" value="1"/>
</dbReference>
<feature type="binding site" evidence="5">
    <location>
        <position position="275"/>
    </location>
    <ligand>
        <name>substrate</name>
    </ligand>
</feature>
<dbReference type="PANTHER" id="PTHR12544:SF32">
    <property type="entry name" value="GLUTAMINASE 1"/>
    <property type="match status" value="1"/>
</dbReference>
<dbReference type="SUPFAM" id="SSF56601">
    <property type="entry name" value="beta-lactamase/transpeptidase-like"/>
    <property type="match status" value="1"/>
</dbReference>
<comment type="catalytic activity">
    <reaction evidence="4 5">
        <text>L-glutamine + H2O = L-glutamate + NH4(+)</text>
        <dbReference type="Rhea" id="RHEA:15889"/>
        <dbReference type="ChEBI" id="CHEBI:15377"/>
        <dbReference type="ChEBI" id="CHEBI:28938"/>
        <dbReference type="ChEBI" id="CHEBI:29985"/>
        <dbReference type="ChEBI" id="CHEBI:58359"/>
        <dbReference type="EC" id="3.5.1.2"/>
    </reaction>
</comment>
<evidence type="ECO:0000313" key="7">
    <source>
        <dbReference type="Proteomes" id="UP000831537"/>
    </source>
</evidence>
<dbReference type="Proteomes" id="UP000831537">
    <property type="component" value="Chromosome"/>
</dbReference>
<feature type="binding site" evidence="5">
    <location>
        <position position="205"/>
    </location>
    <ligand>
        <name>substrate</name>
    </ligand>
</feature>
<dbReference type="InterPro" id="IPR012338">
    <property type="entry name" value="Beta-lactam/transpept-like"/>
</dbReference>
<feature type="binding site" evidence="5">
    <location>
        <position position="77"/>
    </location>
    <ligand>
        <name>substrate</name>
    </ligand>
</feature>
<feature type="binding site" evidence="5">
    <location>
        <position position="173"/>
    </location>
    <ligand>
        <name>substrate</name>
    </ligand>
</feature>
<reference evidence="6 7" key="1">
    <citation type="submission" date="2022-04" db="EMBL/GenBank/DDBJ databases">
        <title>Gracilibacillus sp. isolated from saltern.</title>
        <authorList>
            <person name="Won M."/>
            <person name="Lee C.-M."/>
            <person name="Woen H.-Y."/>
            <person name="Kwon S.-W."/>
        </authorList>
    </citation>
    <scope>NUCLEOTIDE SEQUENCE [LARGE SCALE GENOMIC DNA]</scope>
    <source>
        <strain evidence="6 7">SSPM10-3</strain>
    </source>
</reference>
<evidence type="ECO:0000313" key="6">
    <source>
        <dbReference type="EMBL" id="UOQ86777.1"/>
    </source>
</evidence>
<comment type="similarity">
    <text evidence="1 5">Belongs to the glutaminase family.</text>
</comment>
<evidence type="ECO:0000256" key="5">
    <source>
        <dbReference type="HAMAP-Rule" id="MF_00313"/>
    </source>
</evidence>
<proteinExistence type="inferred from homology"/>
<name>A0ABY4GSX5_9BACI</name>
<keyword evidence="5" id="KW-0007">Acetylation</keyword>
<keyword evidence="3 5" id="KW-0378">Hydrolase</keyword>
<dbReference type="PANTHER" id="PTHR12544">
    <property type="entry name" value="GLUTAMINASE"/>
    <property type="match status" value="1"/>
</dbReference>
<organism evidence="6 7">
    <name type="scientific">Gracilibacillus salinarum</name>
    <dbReference type="NCBI Taxonomy" id="2932255"/>
    <lineage>
        <taxon>Bacteria</taxon>
        <taxon>Bacillati</taxon>
        <taxon>Bacillota</taxon>
        <taxon>Bacilli</taxon>
        <taxon>Bacillales</taxon>
        <taxon>Bacillaceae</taxon>
        <taxon>Gracilibacillus</taxon>
    </lineage>
</organism>
<dbReference type="Gene3D" id="3.40.710.10">
    <property type="entry name" value="DD-peptidase/beta-lactamase superfamily"/>
    <property type="match status" value="1"/>
</dbReference>
<evidence type="ECO:0000256" key="2">
    <source>
        <dbReference type="ARBA" id="ARBA00012918"/>
    </source>
</evidence>
<dbReference type="Pfam" id="PF04960">
    <property type="entry name" value="Glutaminase"/>
    <property type="match status" value="1"/>
</dbReference>
<dbReference type="EC" id="3.5.1.2" evidence="2 5"/>
<feature type="binding site" evidence="5">
    <location>
        <position position="180"/>
    </location>
    <ligand>
        <name>substrate</name>
    </ligand>
</feature>
<evidence type="ECO:0000256" key="1">
    <source>
        <dbReference type="ARBA" id="ARBA00011076"/>
    </source>
</evidence>
<evidence type="ECO:0000256" key="3">
    <source>
        <dbReference type="ARBA" id="ARBA00022801"/>
    </source>
</evidence>
<dbReference type="RefSeq" id="WP_244747144.1">
    <property type="nucleotide sequence ID" value="NZ_CP095071.1"/>
</dbReference>
<comment type="subunit">
    <text evidence="5">Homotetramer.</text>
</comment>
<gene>
    <name evidence="5" type="primary">glsA</name>
    <name evidence="6" type="ORF">MUN87_07795</name>
</gene>
<dbReference type="Gene3D" id="1.10.1500.10">
    <property type="match status" value="1"/>
</dbReference>
<feature type="binding site" evidence="5">
    <location>
        <position position="129"/>
    </location>
    <ligand>
        <name>substrate</name>
    </ligand>
</feature>
<accession>A0ABY4GSX5</accession>
<dbReference type="GO" id="GO:0004359">
    <property type="term" value="F:glutaminase activity"/>
    <property type="evidence" value="ECO:0007669"/>
    <property type="project" value="UniProtKB-EC"/>
</dbReference>
<feature type="binding site" evidence="5">
    <location>
        <position position="257"/>
    </location>
    <ligand>
        <name>substrate</name>
    </ligand>
</feature>
<keyword evidence="7" id="KW-1185">Reference proteome</keyword>
<evidence type="ECO:0000256" key="4">
    <source>
        <dbReference type="ARBA" id="ARBA00049534"/>
    </source>
</evidence>
<dbReference type="EMBL" id="CP095071">
    <property type="protein sequence ID" value="UOQ86777.1"/>
    <property type="molecule type" value="Genomic_DNA"/>
</dbReference>